<comment type="similarity">
    <text evidence="1">Belongs to the barstar family.</text>
</comment>
<evidence type="ECO:0000313" key="4">
    <source>
        <dbReference type="Proteomes" id="UP000577956"/>
    </source>
</evidence>
<dbReference type="Proteomes" id="UP000577956">
    <property type="component" value="Unassembled WGS sequence"/>
</dbReference>
<dbReference type="SUPFAM" id="SSF52038">
    <property type="entry name" value="Barstar-related"/>
    <property type="match status" value="1"/>
</dbReference>
<dbReference type="EMBL" id="JACCBK010000001">
    <property type="protein sequence ID" value="NYD87349.1"/>
    <property type="molecule type" value="Genomic_DNA"/>
</dbReference>
<feature type="domain" description="Barstar (barnase inhibitor)" evidence="2">
    <location>
        <begin position="46"/>
        <end position="135"/>
    </location>
</feature>
<accession>A0A7Y9K003</accession>
<sequence>MVAFEVDEDPAPTLDLPIVGASGLAVVQRAQILDDATDRLVDAGHHVARLDAATWESRDAMYDGFAAALGFPDHFGRNLDALHDCLEDVTHGAYGGRAGATGLVVVVTGLNAFAERFPDLARALVDVLTATTRSAVHGESTLVLLETDHLHPHRKQS</sequence>
<protein>
    <recommendedName>
        <fullName evidence="2">Barstar (barnase inhibitor) domain-containing protein</fullName>
    </recommendedName>
</protein>
<evidence type="ECO:0000313" key="3">
    <source>
        <dbReference type="EMBL" id="NYD87349.1"/>
    </source>
</evidence>
<reference evidence="3 4" key="1">
    <citation type="submission" date="2020-07" db="EMBL/GenBank/DDBJ databases">
        <title>Sequencing the genomes of 1000 actinobacteria strains.</title>
        <authorList>
            <person name="Klenk H.-P."/>
        </authorList>
    </citation>
    <scope>NUCLEOTIDE SEQUENCE [LARGE SCALE GENOMIC DNA]</scope>
    <source>
        <strain evidence="3 4">DSM 24482</strain>
    </source>
</reference>
<evidence type="ECO:0000256" key="1">
    <source>
        <dbReference type="ARBA" id="ARBA00006845"/>
    </source>
</evidence>
<dbReference type="Gene3D" id="3.30.370.10">
    <property type="entry name" value="Barstar-like"/>
    <property type="match status" value="1"/>
</dbReference>
<dbReference type="InterPro" id="IPR000468">
    <property type="entry name" value="Barstar"/>
</dbReference>
<gene>
    <name evidence="3" type="ORF">BKA21_002898</name>
</gene>
<dbReference type="InterPro" id="IPR035905">
    <property type="entry name" value="Barstar-like_sf"/>
</dbReference>
<organism evidence="3 4">
    <name type="scientific">Cellulomonas oligotrophica</name>
    <dbReference type="NCBI Taxonomy" id="931536"/>
    <lineage>
        <taxon>Bacteria</taxon>
        <taxon>Bacillati</taxon>
        <taxon>Actinomycetota</taxon>
        <taxon>Actinomycetes</taxon>
        <taxon>Micrococcales</taxon>
        <taxon>Cellulomonadaceae</taxon>
        <taxon>Cellulomonas</taxon>
    </lineage>
</organism>
<proteinExistence type="inferred from homology"/>
<comment type="caution">
    <text evidence="3">The sequence shown here is derived from an EMBL/GenBank/DDBJ whole genome shotgun (WGS) entry which is preliminary data.</text>
</comment>
<dbReference type="Pfam" id="PF01337">
    <property type="entry name" value="Barstar"/>
    <property type="match status" value="1"/>
</dbReference>
<dbReference type="AlphaFoldDB" id="A0A7Y9K003"/>
<dbReference type="RefSeq" id="WP_140460610.1">
    <property type="nucleotide sequence ID" value="NZ_BAABFI010000007.1"/>
</dbReference>
<name>A0A7Y9K003_9CELL</name>
<evidence type="ECO:0000259" key="2">
    <source>
        <dbReference type="Pfam" id="PF01337"/>
    </source>
</evidence>